<dbReference type="PANTHER" id="PTHR43752">
    <property type="entry name" value="BNR/ASP-BOX REPEAT FAMILY PROTEIN"/>
    <property type="match status" value="1"/>
</dbReference>
<dbReference type="Pfam" id="PF13646">
    <property type="entry name" value="HEAT_2"/>
    <property type="match status" value="1"/>
</dbReference>
<dbReference type="InterPro" id="IPR011989">
    <property type="entry name" value="ARM-like"/>
</dbReference>
<dbReference type="EMBL" id="CP037421">
    <property type="protein sequence ID" value="QDT27934.1"/>
    <property type="molecule type" value="Genomic_DNA"/>
</dbReference>
<keyword evidence="4" id="KW-1185">Reference proteome</keyword>
<sequence precursor="true">MKRTLLLLTLLFSTCSFTLAAADSPAPKIKLSPETEKKCLEVLRAAIQSDEFWPSMHAAEALTLAGKGAEVRMIVEPKLKTDKDDQHRCGLARELVRAGDRSKAAIMFQILAGKNPYGHVHACESLYKVNELGDGFLIRAAMKSENPKKAMMAAALLCRWGNPKAFEVVRKYLEDPDVKTASIAAWIIARVGDKQDIPALRANVKRTDDAFTRCYFECALAMLGDPEGLEAVKRNHSSSDPAVKTYSAIFAGEAGASNLKDKLIKQLSDENLDARIRAAQALIVLAKSEPPKDEIVVTDVYEASTEYPRYSEGSILPLNDGSLLYATTQFVGSHSDFATARIIGKKSMDGGRTWSKPRVLQENTGKKNVMSATLRYLASPLHEKRPIGLFYLKKNTLSDLKAYLKISNDNAKTFGPPIEITTPPGYHVMNNDRITILSSGRWLAPVASTADVGKVNHFVCTCFISDDQGKTWRQSKGSVDYAKRGAMEPEVFELKDGKVLMIFRTQFGHIGSSISGDGGNTWSTPASWGVRAPEAPATLRRVPSTGDLMLVWNDNFDPNAKSHGGQRAPLTVAISDNEGQTWKLKKNLETDADHGYSYISLIFYKGRAIMSYYVSDPDQKISSRFRSIPLSWFYEESDD</sequence>
<dbReference type="GO" id="GO:0004308">
    <property type="term" value="F:exo-alpha-sialidase activity"/>
    <property type="evidence" value="ECO:0007669"/>
    <property type="project" value="UniProtKB-EC"/>
</dbReference>
<feature type="signal peptide" evidence="1">
    <location>
        <begin position="1"/>
        <end position="21"/>
    </location>
</feature>
<accession>A0A517Q8I5</accession>
<feature type="chain" id="PRO_5021954656" evidence="1">
    <location>
        <begin position="22"/>
        <end position="639"/>
    </location>
</feature>
<evidence type="ECO:0000313" key="4">
    <source>
        <dbReference type="Proteomes" id="UP000315647"/>
    </source>
</evidence>
<dbReference type="SUPFAM" id="SSF48371">
    <property type="entry name" value="ARM repeat"/>
    <property type="match status" value="1"/>
</dbReference>
<feature type="domain" description="Sialidase" evidence="2">
    <location>
        <begin position="330"/>
        <end position="602"/>
    </location>
</feature>
<organism evidence="3 4">
    <name type="scientific">Gimesia panareensis</name>
    <dbReference type="NCBI Taxonomy" id="2527978"/>
    <lineage>
        <taxon>Bacteria</taxon>
        <taxon>Pseudomonadati</taxon>
        <taxon>Planctomycetota</taxon>
        <taxon>Planctomycetia</taxon>
        <taxon>Planctomycetales</taxon>
        <taxon>Planctomycetaceae</taxon>
        <taxon>Gimesia</taxon>
    </lineage>
</organism>
<dbReference type="RefSeq" id="WP_145450643.1">
    <property type="nucleotide sequence ID" value="NZ_CP037421.1"/>
</dbReference>
<keyword evidence="3" id="KW-0378">Hydrolase</keyword>
<dbReference type="InterPro" id="IPR016024">
    <property type="entry name" value="ARM-type_fold"/>
</dbReference>
<proteinExistence type="predicted"/>
<keyword evidence="1" id="KW-0732">Signal</keyword>
<dbReference type="CDD" id="cd15482">
    <property type="entry name" value="Sialidase_non-viral"/>
    <property type="match status" value="1"/>
</dbReference>
<dbReference type="InterPro" id="IPR036278">
    <property type="entry name" value="Sialidase_sf"/>
</dbReference>
<evidence type="ECO:0000256" key="1">
    <source>
        <dbReference type="SAM" id="SignalP"/>
    </source>
</evidence>
<dbReference type="Pfam" id="PF13088">
    <property type="entry name" value="BNR_2"/>
    <property type="match status" value="1"/>
</dbReference>
<dbReference type="EC" id="3.2.1.18" evidence="3"/>
<reference evidence="3 4" key="1">
    <citation type="submission" date="2019-03" db="EMBL/GenBank/DDBJ databases">
        <title>Deep-cultivation of Planctomycetes and their phenomic and genomic characterization uncovers novel biology.</title>
        <authorList>
            <person name="Wiegand S."/>
            <person name="Jogler M."/>
            <person name="Boedeker C."/>
            <person name="Pinto D."/>
            <person name="Vollmers J."/>
            <person name="Rivas-Marin E."/>
            <person name="Kohn T."/>
            <person name="Peeters S.H."/>
            <person name="Heuer A."/>
            <person name="Rast P."/>
            <person name="Oberbeckmann S."/>
            <person name="Bunk B."/>
            <person name="Jeske O."/>
            <person name="Meyerdierks A."/>
            <person name="Storesund J.E."/>
            <person name="Kallscheuer N."/>
            <person name="Luecker S."/>
            <person name="Lage O.M."/>
            <person name="Pohl T."/>
            <person name="Merkel B.J."/>
            <person name="Hornburger P."/>
            <person name="Mueller R.-W."/>
            <person name="Bruemmer F."/>
            <person name="Labrenz M."/>
            <person name="Spormann A.M."/>
            <person name="Op den Camp H."/>
            <person name="Overmann J."/>
            <person name="Amann R."/>
            <person name="Jetten M.S.M."/>
            <person name="Mascher T."/>
            <person name="Medema M.H."/>
            <person name="Devos D.P."/>
            <person name="Kaster A.-K."/>
            <person name="Ovreas L."/>
            <person name="Rohde M."/>
            <person name="Galperin M.Y."/>
            <person name="Jogler C."/>
        </authorList>
    </citation>
    <scope>NUCLEOTIDE SEQUENCE [LARGE SCALE GENOMIC DNA]</scope>
    <source>
        <strain evidence="3 4">Enr10</strain>
    </source>
</reference>
<dbReference type="PANTHER" id="PTHR43752:SF2">
    <property type="entry name" value="BNR_ASP-BOX REPEAT FAMILY PROTEIN"/>
    <property type="match status" value="1"/>
</dbReference>
<dbReference type="Gene3D" id="2.120.10.10">
    <property type="match status" value="1"/>
</dbReference>
<name>A0A517Q8I5_9PLAN</name>
<gene>
    <name evidence="3" type="primary">nanB</name>
    <name evidence="3" type="ORF">Enr10x_32710</name>
</gene>
<dbReference type="Gene3D" id="1.25.10.10">
    <property type="entry name" value="Leucine-rich Repeat Variant"/>
    <property type="match status" value="1"/>
</dbReference>
<dbReference type="AlphaFoldDB" id="A0A517Q8I5"/>
<dbReference type="Proteomes" id="UP000315647">
    <property type="component" value="Chromosome"/>
</dbReference>
<evidence type="ECO:0000313" key="3">
    <source>
        <dbReference type="EMBL" id="QDT27934.1"/>
    </source>
</evidence>
<dbReference type="SUPFAM" id="SSF50939">
    <property type="entry name" value="Sialidases"/>
    <property type="match status" value="1"/>
</dbReference>
<evidence type="ECO:0000259" key="2">
    <source>
        <dbReference type="Pfam" id="PF13088"/>
    </source>
</evidence>
<protein>
    <submittedName>
        <fullName evidence="3">Sialidase B</fullName>
        <ecNumber evidence="3">3.2.1.18</ecNumber>
    </submittedName>
</protein>
<keyword evidence="3" id="KW-0326">Glycosidase</keyword>
<dbReference type="InterPro" id="IPR011040">
    <property type="entry name" value="Sialidase"/>
</dbReference>